<gene>
    <name evidence="3" type="ORF">PVAND_004760</name>
</gene>
<feature type="compositionally biased region" description="Low complexity" evidence="1">
    <location>
        <begin position="30"/>
        <end position="63"/>
    </location>
</feature>
<evidence type="ECO:0000313" key="3">
    <source>
        <dbReference type="EMBL" id="KAG5674813.1"/>
    </source>
</evidence>
<name>A0A9J6BZ27_POLVA</name>
<evidence type="ECO:0000256" key="1">
    <source>
        <dbReference type="SAM" id="MobiDB-lite"/>
    </source>
</evidence>
<feature type="signal peptide" evidence="2">
    <location>
        <begin position="1"/>
        <end position="26"/>
    </location>
</feature>
<dbReference type="AlphaFoldDB" id="A0A9J6BZ27"/>
<accession>A0A9J6BZ27</accession>
<evidence type="ECO:0000256" key="2">
    <source>
        <dbReference type="SAM" id="SignalP"/>
    </source>
</evidence>
<reference evidence="3" key="1">
    <citation type="submission" date="2021-03" db="EMBL/GenBank/DDBJ databases">
        <title>Chromosome level genome of the anhydrobiotic midge Polypedilum vanderplanki.</title>
        <authorList>
            <person name="Yoshida Y."/>
            <person name="Kikawada T."/>
            <person name="Gusev O."/>
        </authorList>
    </citation>
    <scope>NUCLEOTIDE SEQUENCE</scope>
    <source>
        <strain evidence="3">NIAS01</strain>
        <tissue evidence="3">Whole body or cell culture</tissue>
    </source>
</reference>
<keyword evidence="4" id="KW-1185">Reference proteome</keyword>
<proteinExistence type="predicted"/>
<comment type="caution">
    <text evidence="3">The sequence shown here is derived from an EMBL/GenBank/DDBJ whole genome shotgun (WGS) entry which is preliminary data.</text>
</comment>
<sequence length="635" mass="70839">MITQAKFIPLYYALLIFLILNNKIEAKRGSSSSKSSSSHSSSSSHRSSSSHSSHSSSPSHTSHSYHSSPSYGWNTGSSNSHSSGYSSGWNTHTQSSPSYGWNTGSPSHNWNTHSSGSPSYSVNSYSPSRGSYYGSSYSSNRAYTKQFGSSGLGSNTYISNNYYGSNQGSNKGSTGGFLTNALFGGRRSYRRRNHYYNRNRNNNRNRGTTSTTTPRYDWNENKDRSWRATTANPYFLNKIPGGNRILPASAVIGAATAFGLMTLLPLNVPANKPLMYCNDIDEVTQAEIRIENGYIYQCVNDTIEITCPQIFFGFIDNSTSNLNATEKKSNCENRLMTCSEDGEEIIDGIYCKKDSLFSNGNLFCNSTTNFNDTETNETITVLNCYKGKLPDREASFIPTTPLPIGMTEKPSLSFGALMHIFMLKLIGQSEVLDKKFTSSTPDPEIPSWIPEALTIPPPETTTEGPYKWMMRIPIFHDNGTIGEKIEEVPESVLKAHKKNNEKFIQMGLRETEEMPSHYFKMYIDEEIPTESITTTTEPPYKWMMQIPTEFENGTFGIELQEVSEALLNIQKTVNDMSIRLGKKPTMPPGFVKVYVTTTEANVENSTEINTTTSTEKISEMNINKIKGSEEDYDDD</sequence>
<organism evidence="3 4">
    <name type="scientific">Polypedilum vanderplanki</name>
    <name type="common">Sleeping chironomid midge</name>
    <dbReference type="NCBI Taxonomy" id="319348"/>
    <lineage>
        <taxon>Eukaryota</taxon>
        <taxon>Metazoa</taxon>
        <taxon>Ecdysozoa</taxon>
        <taxon>Arthropoda</taxon>
        <taxon>Hexapoda</taxon>
        <taxon>Insecta</taxon>
        <taxon>Pterygota</taxon>
        <taxon>Neoptera</taxon>
        <taxon>Endopterygota</taxon>
        <taxon>Diptera</taxon>
        <taxon>Nematocera</taxon>
        <taxon>Chironomoidea</taxon>
        <taxon>Chironomidae</taxon>
        <taxon>Chironominae</taxon>
        <taxon>Polypedilum</taxon>
        <taxon>Polypedilum</taxon>
    </lineage>
</organism>
<feature type="region of interest" description="Disordered" evidence="1">
    <location>
        <begin position="197"/>
        <end position="219"/>
    </location>
</feature>
<dbReference type="EMBL" id="JADBJN010000002">
    <property type="protein sequence ID" value="KAG5674813.1"/>
    <property type="molecule type" value="Genomic_DNA"/>
</dbReference>
<keyword evidence="2" id="KW-0732">Signal</keyword>
<feature type="region of interest" description="Disordered" evidence="1">
    <location>
        <begin position="28"/>
        <end position="63"/>
    </location>
</feature>
<dbReference type="Proteomes" id="UP001107558">
    <property type="component" value="Chromosome 2"/>
</dbReference>
<feature type="chain" id="PRO_5039886734" evidence="2">
    <location>
        <begin position="27"/>
        <end position="635"/>
    </location>
</feature>
<protein>
    <submittedName>
        <fullName evidence="3">Uncharacterized protein</fullName>
    </submittedName>
</protein>
<evidence type="ECO:0000313" key="4">
    <source>
        <dbReference type="Proteomes" id="UP001107558"/>
    </source>
</evidence>